<comment type="caution">
    <text evidence="1">The sequence shown here is derived from an EMBL/GenBank/DDBJ whole genome shotgun (WGS) entry which is preliminary data.</text>
</comment>
<keyword evidence="2" id="KW-1185">Reference proteome</keyword>
<gene>
    <name evidence="1" type="ORF">BC793_103456</name>
</gene>
<dbReference type="AlphaFoldDB" id="A0A316FSG1"/>
<dbReference type="InterPro" id="IPR029069">
    <property type="entry name" value="HotDog_dom_sf"/>
</dbReference>
<evidence type="ECO:0000313" key="2">
    <source>
        <dbReference type="Proteomes" id="UP000245697"/>
    </source>
</evidence>
<reference evidence="1 2" key="1">
    <citation type="submission" date="2018-05" db="EMBL/GenBank/DDBJ databases">
        <title>Genomic Encyclopedia of Archaeal and Bacterial Type Strains, Phase II (KMG-II): from individual species to whole genera.</title>
        <authorList>
            <person name="Goeker M."/>
        </authorList>
    </citation>
    <scope>NUCLEOTIDE SEQUENCE [LARGE SCALE GENOMIC DNA]</scope>
    <source>
        <strain evidence="1 2">DSM 45184</strain>
    </source>
</reference>
<evidence type="ECO:0000313" key="1">
    <source>
        <dbReference type="EMBL" id="PWK50570.1"/>
    </source>
</evidence>
<dbReference type="EMBL" id="QGGR01000003">
    <property type="protein sequence ID" value="PWK50570.1"/>
    <property type="molecule type" value="Genomic_DNA"/>
</dbReference>
<dbReference type="SUPFAM" id="SSF54637">
    <property type="entry name" value="Thioesterase/thiol ester dehydrase-isomerase"/>
    <property type="match status" value="1"/>
</dbReference>
<sequence length="236" mass="23750">MCDRLMNCVCEGRGVRIPARFNGPPGSGNGGWCAGLFATAAGARIGGPPVQVTLRVPPPLDTALLLDGGSVRAGDVLVAEVTEAGDTGVPVPPVPLAEATAAARDYPGFVTHPFPGCFVCGPDRAPGDGLRIFPGPLPGDRTAAPWTVPDDVTAETMWAALDCPGGWTAIGTAGRPFVLGRITATVAALPAPGAGCVVAGALAGVNGRKATVDSSVYGPDGRHLAQARATWLALVQ</sequence>
<proteinExistence type="predicted"/>
<accession>A0A316FSG1</accession>
<protein>
    <recommendedName>
        <fullName evidence="3">Thioesterase superfamily protein</fullName>
    </recommendedName>
</protein>
<dbReference type="Gene3D" id="3.10.129.10">
    <property type="entry name" value="Hotdog Thioesterase"/>
    <property type="match status" value="1"/>
</dbReference>
<evidence type="ECO:0008006" key="3">
    <source>
        <dbReference type="Google" id="ProtNLM"/>
    </source>
</evidence>
<organism evidence="1 2">
    <name type="scientific">Actinoplanes xinjiangensis</name>
    <dbReference type="NCBI Taxonomy" id="512350"/>
    <lineage>
        <taxon>Bacteria</taxon>
        <taxon>Bacillati</taxon>
        <taxon>Actinomycetota</taxon>
        <taxon>Actinomycetes</taxon>
        <taxon>Micromonosporales</taxon>
        <taxon>Micromonosporaceae</taxon>
        <taxon>Actinoplanes</taxon>
    </lineage>
</organism>
<name>A0A316FSG1_9ACTN</name>
<dbReference type="Proteomes" id="UP000245697">
    <property type="component" value="Unassembled WGS sequence"/>
</dbReference>